<feature type="region of interest" description="Disordered" evidence="1">
    <location>
        <begin position="1"/>
        <end position="25"/>
    </location>
</feature>
<dbReference type="EMBL" id="CACVBM020000666">
    <property type="protein sequence ID" value="CAA7022015.1"/>
    <property type="molecule type" value="Genomic_DNA"/>
</dbReference>
<protein>
    <submittedName>
        <fullName evidence="2">Uncharacterized protein</fullName>
    </submittedName>
</protein>
<name>A0A6D2I732_9BRAS</name>
<sequence>MSSSIMKTLQIRKPTSLPVSSSTAAANEPGLLRRRLSSLSLNLSRNQSSTADDGDVSRSKSVSSVGEQGGNSSMKEWWEWSWSLILLKKLPVFFTDLEFNKDEAKPSMGNSQQRGSFVHVLFKLRSEISRLLRSSSSDSLPLSCKQGQR</sequence>
<organism evidence="2 3">
    <name type="scientific">Microthlaspi erraticum</name>
    <dbReference type="NCBI Taxonomy" id="1685480"/>
    <lineage>
        <taxon>Eukaryota</taxon>
        <taxon>Viridiplantae</taxon>
        <taxon>Streptophyta</taxon>
        <taxon>Embryophyta</taxon>
        <taxon>Tracheophyta</taxon>
        <taxon>Spermatophyta</taxon>
        <taxon>Magnoliopsida</taxon>
        <taxon>eudicotyledons</taxon>
        <taxon>Gunneridae</taxon>
        <taxon>Pentapetalae</taxon>
        <taxon>rosids</taxon>
        <taxon>malvids</taxon>
        <taxon>Brassicales</taxon>
        <taxon>Brassicaceae</taxon>
        <taxon>Coluteocarpeae</taxon>
        <taxon>Microthlaspi</taxon>
    </lineage>
</organism>
<dbReference type="Proteomes" id="UP000467841">
    <property type="component" value="Unassembled WGS sequence"/>
</dbReference>
<reference evidence="2" key="1">
    <citation type="submission" date="2020-01" db="EMBL/GenBank/DDBJ databases">
        <authorList>
            <person name="Mishra B."/>
        </authorList>
    </citation>
    <scope>NUCLEOTIDE SEQUENCE [LARGE SCALE GENOMIC DNA]</scope>
</reference>
<dbReference type="PANTHER" id="PTHR35714">
    <property type="entry name" value="OS02G0715300 PROTEIN"/>
    <property type="match status" value="1"/>
</dbReference>
<accession>A0A6D2I732</accession>
<dbReference type="PANTHER" id="PTHR35714:SF3">
    <property type="entry name" value="(RAPE) HYPOTHETICAL PROTEIN"/>
    <property type="match status" value="1"/>
</dbReference>
<evidence type="ECO:0000256" key="1">
    <source>
        <dbReference type="SAM" id="MobiDB-lite"/>
    </source>
</evidence>
<dbReference type="OrthoDB" id="1113501at2759"/>
<evidence type="ECO:0000313" key="2">
    <source>
        <dbReference type="EMBL" id="CAA7022015.1"/>
    </source>
</evidence>
<evidence type="ECO:0000313" key="3">
    <source>
        <dbReference type="Proteomes" id="UP000467841"/>
    </source>
</evidence>
<gene>
    <name evidence="2" type="ORF">MERR_LOCUS9250</name>
</gene>
<proteinExistence type="predicted"/>
<dbReference type="AlphaFoldDB" id="A0A6D2I732"/>
<feature type="region of interest" description="Disordered" evidence="1">
    <location>
        <begin position="43"/>
        <end position="73"/>
    </location>
</feature>
<keyword evidence="3" id="KW-1185">Reference proteome</keyword>
<comment type="caution">
    <text evidence="2">The sequence shown here is derived from an EMBL/GenBank/DDBJ whole genome shotgun (WGS) entry which is preliminary data.</text>
</comment>